<dbReference type="EMBL" id="JACGBB010000006">
    <property type="protein sequence ID" value="MBZ7987248.1"/>
    <property type="molecule type" value="Genomic_DNA"/>
</dbReference>
<evidence type="ECO:0000256" key="3">
    <source>
        <dbReference type="ARBA" id="ARBA00007931"/>
    </source>
</evidence>
<name>A0ABS7WR85_9BACT</name>
<dbReference type="Proteomes" id="UP000786183">
    <property type="component" value="Unassembled WGS sequence"/>
</dbReference>
<evidence type="ECO:0000256" key="7">
    <source>
        <dbReference type="ARBA" id="ARBA00022833"/>
    </source>
</evidence>
<keyword evidence="5 11" id="KW-0812">Transmembrane</keyword>
<evidence type="ECO:0000256" key="4">
    <source>
        <dbReference type="ARBA" id="ARBA00022670"/>
    </source>
</evidence>
<feature type="transmembrane region" description="Helical" evidence="11">
    <location>
        <begin position="112"/>
        <end position="133"/>
    </location>
</feature>
<dbReference type="PANTHER" id="PTHR42837">
    <property type="entry name" value="REGULATOR OF SIGMA-E PROTEASE RSEP"/>
    <property type="match status" value="1"/>
</dbReference>
<evidence type="ECO:0000256" key="8">
    <source>
        <dbReference type="ARBA" id="ARBA00022989"/>
    </source>
</evidence>
<dbReference type="GO" id="GO:0008237">
    <property type="term" value="F:metallopeptidase activity"/>
    <property type="evidence" value="ECO:0007669"/>
    <property type="project" value="UniProtKB-KW"/>
</dbReference>
<comment type="similarity">
    <text evidence="3 11">Belongs to the peptidase M50B family.</text>
</comment>
<dbReference type="InterPro" id="IPR008915">
    <property type="entry name" value="Peptidase_M50"/>
</dbReference>
<evidence type="ECO:0000313" key="14">
    <source>
        <dbReference type="Proteomes" id="UP000786183"/>
    </source>
</evidence>
<sequence length="367" mass="41439">MLSLVATLVVLSLCFAYWGVHFLATILVLSFLIFFHELGHFLAAKYFKVRVLTFSIGFGKEIFSKEYKGTKYQISSIFLGGYVKMKGQDDSNPACKNYDSDSYSVLHPFKKIIILFAGPFFNFILAFFCYLIIAHLGQKQLAAVIGAKSDFASEKLLVNDKIVSINSQKITSWFDISPLLKENNEVVLVRDGKELVLNVKAQYKDAYNEFGQKIKKYVLGISPSNEIVEVYYRGFNSFSYAFNECINASTLIFKGIYKLISMQISPDNLSGVITMGDITTKASELGLSTLLLIAALISINLGIMNLLPIPVLDGGHIVFNFYELIFKKEVNEKTFEYLSYIGMAFLLSLMLFATYNDVKRIFLPNLW</sequence>
<reference evidence="13 14" key="1">
    <citation type="submission" date="2020-07" db="EMBL/GenBank/DDBJ databases">
        <title>Transfer of Campylobacter canadensis to the novel genus Avispirillum gen. nov., that also includes two novel species recovered from migratory waterfowl: Avispirillum anseris sp. nov. and Avispirillum brantae sp. nov.</title>
        <authorList>
            <person name="Miller W.G."/>
            <person name="Chapman M.H."/>
            <person name="Yee E."/>
            <person name="Inglis G.D."/>
        </authorList>
    </citation>
    <scope>NUCLEOTIDE SEQUENCE [LARGE SCALE GENOMIC DNA]</scope>
    <source>
        <strain evidence="13 14">L283</strain>
    </source>
</reference>
<dbReference type="SUPFAM" id="SSF50156">
    <property type="entry name" value="PDZ domain-like"/>
    <property type="match status" value="1"/>
</dbReference>
<accession>A0ABS7WR85</accession>
<evidence type="ECO:0000256" key="11">
    <source>
        <dbReference type="RuleBase" id="RU362031"/>
    </source>
</evidence>
<keyword evidence="7 11" id="KW-0862">Zinc</keyword>
<evidence type="ECO:0000256" key="1">
    <source>
        <dbReference type="ARBA" id="ARBA00001947"/>
    </source>
</evidence>
<dbReference type="EC" id="3.4.24.-" evidence="11"/>
<keyword evidence="14" id="KW-1185">Reference proteome</keyword>
<dbReference type="InterPro" id="IPR004387">
    <property type="entry name" value="Pept_M50_Zn"/>
</dbReference>
<evidence type="ECO:0000313" key="13">
    <source>
        <dbReference type="EMBL" id="MBZ7987248.1"/>
    </source>
</evidence>
<dbReference type="PANTHER" id="PTHR42837:SF2">
    <property type="entry name" value="MEMBRANE METALLOPROTEASE ARASP2, CHLOROPLASTIC-RELATED"/>
    <property type="match status" value="1"/>
</dbReference>
<keyword evidence="4" id="KW-0645">Protease</keyword>
<evidence type="ECO:0000256" key="6">
    <source>
        <dbReference type="ARBA" id="ARBA00022801"/>
    </source>
</evidence>
<dbReference type="RefSeq" id="WP_224325279.1">
    <property type="nucleotide sequence ID" value="NZ_JACGBB010000006.1"/>
</dbReference>
<dbReference type="NCBIfam" id="TIGR00054">
    <property type="entry name" value="RIP metalloprotease RseP"/>
    <property type="match status" value="1"/>
</dbReference>
<keyword evidence="9 11" id="KW-0482">Metalloprotease</keyword>
<keyword evidence="11" id="KW-0479">Metal-binding</keyword>
<organism evidence="13 14">
    <name type="scientific">Campylobacter canadensis</name>
    <dbReference type="NCBI Taxonomy" id="449520"/>
    <lineage>
        <taxon>Bacteria</taxon>
        <taxon>Pseudomonadati</taxon>
        <taxon>Campylobacterota</taxon>
        <taxon>Epsilonproteobacteria</taxon>
        <taxon>Campylobacterales</taxon>
        <taxon>Campylobacteraceae</taxon>
        <taxon>Campylobacter</taxon>
    </lineage>
</organism>
<comment type="subcellular location">
    <subcellularLocation>
        <location evidence="2">Membrane</location>
        <topology evidence="2">Multi-pass membrane protein</topology>
    </subcellularLocation>
</comment>
<dbReference type="Gene3D" id="2.30.42.10">
    <property type="match status" value="1"/>
</dbReference>
<gene>
    <name evidence="13" type="primary">rseP</name>
    <name evidence="13" type="ORF">AVCANL283_03855</name>
</gene>
<keyword evidence="10 11" id="KW-0472">Membrane</keyword>
<comment type="cofactor">
    <cofactor evidence="1 11">
        <name>Zn(2+)</name>
        <dbReference type="ChEBI" id="CHEBI:29105"/>
    </cofactor>
</comment>
<keyword evidence="8 11" id="KW-1133">Transmembrane helix</keyword>
<keyword evidence="6 11" id="KW-0378">Hydrolase</keyword>
<dbReference type="Pfam" id="PF02163">
    <property type="entry name" value="Peptidase_M50"/>
    <property type="match status" value="1"/>
</dbReference>
<protein>
    <recommendedName>
        <fullName evidence="11">Zinc metalloprotease</fullName>
        <ecNumber evidence="11">3.4.24.-</ecNumber>
    </recommendedName>
</protein>
<feature type="transmembrane region" description="Helical" evidence="11">
    <location>
        <begin position="337"/>
        <end position="355"/>
    </location>
</feature>
<evidence type="ECO:0000256" key="2">
    <source>
        <dbReference type="ARBA" id="ARBA00004141"/>
    </source>
</evidence>
<proteinExistence type="inferred from homology"/>
<comment type="caution">
    <text evidence="13">The sequence shown here is derived from an EMBL/GenBank/DDBJ whole genome shotgun (WGS) entry which is preliminary data.</text>
</comment>
<feature type="domain" description="Peptidase M50" evidence="12">
    <location>
        <begin position="25"/>
        <end position="349"/>
    </location>
</feature>
<dbReference type="CDD" id="cd06163">
    <property type="entry name" value="S2P-M50_PDZ_RseP-like"/>
    <property type="match status" value="1"/>
</dbReference>
<evidence type="ECO:0000256" key="9">
    <source>
        <dbReference type="ARBA" id="ARBA00023049"/>
    </source>
</evidence>
<feature type="transmembrane region" description="Helical" evidence="11">
    <location>
        <begin position="285"/>
        <end position="307"/>
    </location>
</feature>
<dbReference type="InterPro" id="IPR036034">
    <property type="entry name" value="PDZ_sf"/>
</dbReference>
<evidence type="ECO:0000259" key="12">
    <source>
        <dbReference type="Pfam" id="PF02163"/>
    </source>
</evidence>
<evidence type="ECO:0000256" key="5">
    <source>
        <dbReference type="ARBA" id="ARBA00022692"/>
    </source>
</evidence>
<evidence type="ECO:0000256" key="10">
    <source>
        <dbReference type="ARBA" id="ARBA00023136"/>
    </source>
</evidence>